<reference evidence="1" key="1">
    <citation type="submission" date="2019-09" db="EMBL/GenBank/DDBJ databases">
        <authorList>
            <person name="Cremers G."/>
        </authorList>
    </citation>
    <scope>NUCLEOTIDE SEQUENCE [LARGE SCALE GENOMIC DNA]</scope>
    <source>
        <strain evidence="1">3B</strain>
    </source>
</reference>
<gene>
    <name evidence="1" type="ORF">MAMC_02047</name>
</gene>
<dbReference type="OrthoDB" id="194704at2"/>
<evidence type="ECO:0000313" key="1">
    <source>
        <dbReference type="EMBL" id="VVM08310.1"/>
    </source>
</evidence>
<comment type="caution">
    <text evidence="1">The sequence shown here is derived from an EMBL/GenBank/DDBJ whole genome shotgun (WGS) entry which is preliminary data.</text>
</comment>
<name>A0A5E6MG98_9BACT</name>
<dbReference type="RefSeq" id="WP_142525935.1">
    <property type="nucleotide sequence ID" value="NZ_CABFUZ020000246.1"/>
</dbReference>
<keyword evidence="2" id="KW-1185">Reference proteome</keyword>
<dbReference type="Proteomes" id="UP000381693">
    <property type="component" value="Unassembled WGS sequence"/>
</dbReference>
<organism evidence="1 2">
    <name type="scientific">Methylacidimicrobium cyclopophantes</name>
    <dbReference type="NCBI Taxonomy" id="1041766"/>
    <lineage>
        <taxon>Bacteria</taxon>
        <taxon>Pseudomonadati</taxon>
        <taxon>Verrucomicrobiota</taxon>
        <taxon>Methylacidimicrobium</taxon>
    </lineage>
</organism>
<sequence>MRQAPIACFCLTVALMSESGCTTTPRDAFPPACSVDVPCRASDPLLSSQPVRVRPSRNGFVLTEPLRLHGKRLLPMGAELRSERIFIHSLPPRYLVDGLRIDPKSVFVPATGNVIYEAGVYWATLSTACIPRTTSSRR</sequence>
<proteinExistence type="predicted"/>
<dbReference type="EMBL" id="CABFUZ020000246">
    <property type="protein sequence ID" value="VVM08310.1"/>
    <property type="molecule type" value="Genomic_DNA"/>
</dbReference>
<accession>A0A5E6MG98</accession>
<evidence type="ECO:0000313" key="2">
    <source>
        <dbReference type="Proteomes" id="UP000381693"/>
    </source>
</evidence>
<dbReference type="AlphaFoldDB" id="A0A5E6MG98"/>
<protein>
    <submittedName>
        <fullName evidence="1">Uncharacterized protein</fullName>
    </submittedName>
</protein>